<protein>
    <submittedName>
        <fullName evidence="6">Polysaccharide biosynthesis/export family protein</fullName>
    </submittedName>
</protein>
<evidence type="ECO:0000256" key="2">
    <source>
        <dbReference type="SAM" id="Coils"/>
    </source>
</evidence>
<reference evidence="6" key="1">
    <citation type="submission" date="2021-03" db="EMBL/GenBank/DDBJ databases">
        <title>Roseibium sp. CAU 1637 isolated from Incheon.</title>
        <authorList>
            <person name="Kim W."/>
        </authorList>
    </citation>
    <scope>NUCLEOTIDE SEQUENCE</scope>
    <source>
        <strain evidence="6">CAU 1637</strain>
    </source>
</reference>
<dbReference type="RefSeq" id="WP_206937796.1">
    <property type="nucleotide sequence ID" value="NZ_JAFLNF010000001.1"/>
</dbReference>
<feature type="coiled-coil region" evidence="2">
    <location>
        <begin position="361"/>
        <end position="388"/>
    </location>
</feature>
<keyword evidence="7" id="KW-1185">Reference proteome</keyword>
<dbReference type="Gene3D" id="3.10.560.10">
    <property type="entry name" value="Outer membrane lipoprotein wza domain like"/>
    <property type="match status" value="1"/>
</dbReference>
<dbReference type="Proteomes" id="UP000664779">
    <property type="component" value="Unassembled WGS sequence"/>
</dbReference>
<gene>
    <name evidence="6" type="ORF">J0X15_01925</name>
</gene>
<keyword evidence="2" id="KW-0175">Coiled coil</keyword>
<feature type="chain" id="PRO_5036945449" evidence="3">
    <location>
        <begin position="18"/>
        <end position="465"/>
    </location>
</feature>
<dbReference type="InterPro" id="IPR049712">
    <property type="entry name" value="Poly_export"/>
</dbReference>
<evidence type="ECO:0000256" key="1">
    <source>
        <dbReference type="ARBA" id="ARBA00022729"/>
    </source>
</evidence>
<dbReference type="PANTHER" id="PTHR33619:SF3">
    <property type="entry name" value="POLYSACCHARIDE EXPORT PROTEIN GFCE-RELATED"/>
    <property type="match status" value="1"/>
</dbReference>
<evidence type="ECO:0000259" key="4">
    <source>
        <dbReference type="Pfam" id="PF02563"/>
    </source>
</evidence>
<feature type="signal peptide" evidence="3">
    <location>
        <begin position="1"/>
        <end position="17"/>
    </location>
</feature>
<dbReference type="EMBL" id="JAFLNF010000001">
    <property type="protein sequence ID" value="MBO0343963.1"/>
    <property type="molecule type" value="Genomic_DNA"/>
</dbReference>
<dbReference type="PANTHER" id="PTHR33619">
    <property type="entry name" value="POLYSACCHARIDE EXPORT PROTEIN GFCE-RELATED"/>
    <property type="match status" value="1"/>
</dbReference>
<proteinExistence type="predicted"/>
<dbReference type="InterPro" id="IPR019554">
    <property type="entry name" value="Soluble_ligand-bd"/>
</dbReference>
<evidence type="ECO:0000256" key="3">
    <source>
        <dbReference type="SAM" id="SignalP"/>
    </source>
</evidence>
<evidence type="ECO:0000313" key="6">
    <source>
        <dbReference type="EMBL" id="MBO0343963.1"/>
    </source>
</evidence>
<accession>A0A939EK50</accession>
<dbReference type="Pfam" id="PF02563">
    <property type="entry name" value="Poly_export"/>
    <property type="match status" value="1"/>
</dbReference>
<feature type="domain" description="Soluble ligand binding" evidence="5">
    <location>
        <begin position="147"/>
        <end position="182"/>
    </location>
</feature>
<evidence type="ECO:0000259" key="5">
    <source>
        <dbReference type="Pfam" id="PF10531"/>
    </source>
</evidence>
<evidence type="ECO:0000313" key="7">
    <source>
        <dbReference type="Proteomes" id="UP000664779"/>
    </source>
</evidence>
<dbReference type="InterPro" id="IPR003715">
    <property type="entry name" value="Poly_export_N"/>
</dbReference>
<dbReference type="Pfam" id="PF10531">
    <property type="entry name" value="SLBB"/>
    <property type="match status" value="1"/>
</dbReference>
<comment type="caution">
    <text evidence="6">The sequence shown here is derived from an EMBL/GenBank/DDBJ whole genome shotgun (WGS) entry which is preliminary data.</text>
</comment>
<dbReference type="AlphaFoldDB" id="A0A939EK50"/>
<dbReference type="GO" id="GO:0015159">
    <property type="term" value="F:polysaccharide transmembrane transporter activity"/>
    <property type="evidence" value="ECO:0007669"/>
    <property type="project" value="InterPro"/>
</dbReference>
<name>A0A939EK50_9HYPH</name>
<organism evidence="6 7">
    <name type="scientific">Roseibium limicola</name>
    <dbReference type="NCBI Taxonomy" id="2816037"/>
    <lineage>
        <taxon>Bacteria</taxon>
        <taxon>Pseudomonadati</taxon>
        <taxon>Pseudomonadota</taxon>
        <taxon>Alphaproteobacteria</taxon>
        <taxon>Hyphomicrobiales</taxon>
        <taxon>Stappiaceae</taxon>
        <taxon>Roseibium</taxon>
    </lineage>
</organism>
<feature type="domain" description="Polysaccharide export protein N-terminal" evidence="4">
    <location>
        <begin position="56"/>
        <end position="132"/>
    </location>
</feature>
<dbReference type="Gene3D" id="3.30.1950.10">
    <property type="entry name" value="wza like domain"/>
    <property type="match status" value="1"/>
</dbReference>
<keyword evidence="1 3" id="KW-0732">Signal</keyword>
<sequence length="465" mass="50490">MFRVLQIVIVGAFFSLANFGVQPSGSTTEHMSGGSLPSGGISPSLADEVASDVMSDAGVMVGDSINISFFEASEGQDGRVGATYRRDDLSGDYQVSAGGNISIPLLGEFEVKGTSLVTLSDQLASATESLSSRQMIVRAHFTKRPPVYVTGNVKIPGAYEYIPGMSVAKLIALASGLKSSASDIGLVPTILEAREDHSLSQLRLAKAVAEKIRVEAELKGHWAVTDPEAFDGLVDAQRQRDFLRDEEAVFHRNLAVWTMRVEAAREKVALRRGGVQAAQQAVSAAGANREQVDGKLQAWDDVYLPKFFQKSEAASKKRELDRFASLQVAQQEVESKVRFLQAQSVLADAEHELYAMQAERDVTLEAKRADLSTQIEELRRRVDVSSRKLKAWSPAALAANGRLGRENEITIIRSGQRGDETLQAVVRSQVRPGDVVQVQLGSPQLSETGPDEFGLSSLDLHKLIR</sequence>